<comment type="caution">
    <text evidence="5">Lacks conserved residue(s) required for the propagation of feature annotation.</text>
</comment>
<dbReference type="AlphaFoldDB" id="A0A6A8GGA0"/>
<evidence type="ECO:0000256" key="5">
    <source>
        <dbReference type="HAMAP-Rule" id="MF_00902"/>
    </source>
</evidence>
<keyword evidence="5" id="KW-0813">Transport</keyword>
<dbReference type="GO" id="GO:0033281">
    <property type="term" value="C:TAT protein transport complex"/>
    <property type="evidence" value="ECO:0007669"/>
    <property type="project" value="UniProtKB-UniRule"/>
</dbReference>
<comment type="subunit">
    <text evidence="5">Forms a complex with TatA.</text>
</comment>
<dbReference type="InterPro" id="IPR002033">
    <property type="entry name" value="TatC"/>
</dbReference>
<keyword evidence="5" id="KW-1003">Cell membrane</keyword>
<feature type="transmembrane region" description="Helical" evidence="5">
    <location>
        <begin position="84"/>
        <end position="106"/>
    </location>
</feature>
<comment type="function">
    <text evidence="5">Part of the twin-arginine translocation (Tat) system that transports large folded proteins containing a characteristic twin-arginine motif in their signal peptide across membranes.</text>
</comment>
<feature type="transmembrane region" description="Helical" evidence="5">
    <location>
        <begin position="689"/>
        <end position="706"/>
    </location>
</feature>
<keyword evidence="5" id="KW-0811">Translocation</keyword>
<feature type="transmembrane region" description="Helical" evidence="5">
    <location>
        <begin position="662"/>
        <end position="683"/>
    </location>
</feature>
<keyword evidence="5" id="KW-0653">Protein transport</keyword>
<dbReference type="EMBL" id="WKJO01000001">
    <property type="protein sequence ID" value="MRX21197.1"/>
    <property type="molecule type" value="Genomic_DNA"/>
</dbReference>
<dbReference type="Pfam" id="PF00902">
    <property type="entry name" value="TatC"/>
    <property type="match status" value="2"/>
</dbReference>
<organism evidence="6 7">
    <name type="scientific">Haloferax litoreum</name>
    <dbReference type="NCBI Taxonomy" id="2666140"/>
    <lineage>
        <taxon>Archaea</taxon>
        <taxon>Methanobacteriati</taxon>
        <taxon>Methanobacteriota</taxon>
        <taxon>Stenosarchaea group</taxon>
        <taxon>Halobacteria</taxon>
        <taxon>Halobacteriales</taxon>
        <taxon>Haloferacaceae</taxon>
        <taxon>Haloferax</taxon>
    </lineage>
</organism>
<protein>
    <recommendedName>
        <fullName evidence="5">Sec-independent protein translocase protein TatC</fullName>
    </recommendedName>
</protein>
<dbReference type="RefSeq" id="WP_151161822.1">
    <property type="nucleotide sequence ID" value="NZ_WKJO01000001.1"/>
</dbReference>
<evidence type="ECO:0000256" key="3">
    <source>
        <dbReference type="ARBA" id="ARBA00022989"/>
    </source>
</evidence>
<dbReference type="GO" id="GO:0065002">
    <property type="term" value="P:intracellular protein transmembrane transport"/>
    <property type="evidence" value="ECO:0007669"/>
    <property type="project" value="TreeGrafter"/>
</dbReference>
<dbReference type="PRINTS" id="PR01840">
    <property type="entry name" value="TATCFAMILY"/>
</dbReference>
<feature type="transmembrane region" description="Helical" evidence="5">
    <location>
        <begin position="178"/>
        <end position="202"/>
    </location>
</feature>
<gene>
    <name evidence="5" type="primary">tatC</name>
    <name evidence="6" type="ORF">GJR96_04390</name>
</gene>
<proteinExistence type="inferred from homology"/>
<feature type="transmembrane region" description="Helical" evidence="5">
    <location>
        <begin position="34"/>
        <end position="53"/>
    </location>
</feature>
<evidence type="ECO:0000313" key="6">
    <source>
        <dbReference type="EMBL" id="MRX21197.1"/>
    </source>
</evidence>
<keyword evidence="3 5" id="KW-1133">Transmembrane helix</keyword>
<dbReference type="GO" id="GO:0043953">
    <property type="term" value="P:protein transport by the Tat complex"/>
    <property type="evidence" value="ECO:0007669"/>
    <property type="project" value="UniProtKB-UniRule"/>
</dbReference>
<feature type="transmembrane region" description="Helical" evidence="5">
    <location>
        <begin position="323"/>
        <end position="346"/>
    </location>
</feature>
<dbReference type="HAMAP" id="MF_00902">
    <property type="entry name" value="TatC"/>
    <property type="match status" value="1"/>
</dbReference>
<sequence length="718" mass="77761">MSSALDEDTQETLAAGRETAGAMLRAAQKDLQKVFIVFLVGFLGSFYALRLYIWDFFKGVTVAQMDASVEGVLEIIAQTPFDVILLQAKIGLVVGILMAIPPFIYYARDALKARGAWPQAPIALWKLALILVTMVVLFAAGVAYGYFVFFPFTFAFLAQNADAAGFAPTYSIVKWAQFIFLLTLSFGLASQLPLAMTGLSYAEIVPYETFRDKWRHAVVGIFAFGALFTPPDPFTQIMWAVPVISLYGFSLYLAKVVVTAKRGSAKMDIKATATAHWNVLAGTGVVAGLLVYAFYEYGGLALANAGLDAVGSDYAFLVPGSQAVLGAFVVAGGLVGVVLGVAYFVYRDIERLERTEVGVGDPSKLDLGALDVDGIRAAPPEAFADLDEDEAMGLASTAIDDGDTEKAQAILDRFDEAEADREAAAEASDDQPDELEDRATRAGGAFFDELTGGETDEDDIGGYYKDIAFIVDSLTSRAFWLVGWFMAVLAITFGWLYTGGIKEVYDDFLRRLPDAVTPDDVLNVVALHPMEALIFEVKFSTILAALATIPLLAFFAWPALRERNVVRQRRRTVFLWTGALAGGLLGGFALGYSYVAPTVITFLVEDAIAANMIIAYRITNFFWLIFFTTAGIGLLADVPILMVLLNTAGITYDTMRSRWREVTVLILALSAIFTPASITTMFMVTIPLMAAYGIGLGVLFVITFGGRRNLAPARGAAE</sequence>
<comment type="similarity">
    <text evidence="5">Belongs to the TatC family.</text>
</comment>
<evidence type="ECO:0000313" key="7">
    <source>
        <dbReference type="Proteomes" id="UP000439022"/>
    </source>
</evidence>
<comment type="subcellular location">
    <subcellularLocation>
        <location evidence="5">Cell membrane</location>
        <topology evidence="5">Multi-pass membrane protein</topology>
    </subcellularLocation>
    <subcellularLocation>
        <location evidence="1">Membrane</location>
        <topology evidence="1">Multi-pass membrane protein</topology>
    </subcellularLocation>
</comment>
<feature type="transmembrane region" description="Helical" evidence="5">
    <location>
        <begin position="237"/>
        <end position="254"/>
    </location>
</feature>
<keyword evidence="2 5" id="KW-0812">Transmembrane</keyword>
<evidence type="ECO:0000256" key="1">
    <source>
        <dbReference type="ARBA" id="ARBA00004141"/>
    </source>
</evidence>
<evidence type="ECO:0000256" key="2">
    <source>
        <dbReference type="ARBA" id="ARBA00022692"/>
    </source>
</evidence>
<dbReference type="Proteomes" id="UP000439022">
    <property type="component" value="Unassembled WGS sequence"/>
</dbReference>
<feature type="transmembrane region" description="Helical" evidence="5">
    <location>
        <begin position="127"/>
        <end position="158"/>
    </location>
</feature>
<dbReference type="PANTHER" id="PTHR30371:SF0">
    <property type="entry name" value="SEC-INDEPENDENT PROTEIN TRANSLOCASE PROTEIN TATC, CHLOROPLASTIC-RELATED"/>
    <property type="match status" value="1"/>
</dbReference>
<keyword evidence="4 5" id="KW-0472">Membrane</keyword>
<comment type="caution">
    <text evidence="6">The sequence shown here is derived from an EMBL/GenBank/DDBJ whole genome shotgun (WGS) entry which is preliminary data.</text>
</comment>
<feature type="transmembrane region" description="Helical" evidence="5">
    <location>
        <begin position="539"/>
        <end position="560"/>
    </location>
</feature>
<feature type="transmembrane region" description="Helical" evidence="5">
    <location>
        <begin position="621"/>
        <end position="650"/>
    </location>
</feature>
<reference evidence="6 7" key="1">
    <citation type="submission" date="2019-11" db="EMBL/GenBank/DDBJ databases">
        <title>Whole genome sequence of Haloferax sp. MBLA0076.</title>
        <authorList>
            <person name="Seo M.-J."/>
            <person name="Cho E.-S."/>
        </authorList>
    </citation>
    <scope>NUCLEOTIDE SEQUENCE [LARGE SCALE GENOMIC DNA]</scope>
    <source>
        <strain evidence="6 7">MBLA0076</strain>
    </source>
</reference>
<name>A0A6A8GGA0_9EURY</name>
<feature type="transmembrane region" description="Helical" evidence="5">
    <location>
        <begin position="214"/>
        <end position="231"/>
    </location>
</feature>
<dbReference type="PANTHER" id="PTHR30371">
    <property type="entry name" value="SEC-INDEPENDENT PROTEIN TRANSLOCASE PROTEIN TATC"/>
    <property type="match status" value="1"/>
</dbReference>
<feature type="transmembrane region" description="Helical" evidence="5">
    <location>
        <begin position="275"/>
        <end position="295"/>
    </location>
</feature>
<accession>A0A6A8GGA0</accession>
<keyword evidence="7" id="KW-1185">Reference proteome</keyword>
<feature type="transmembrane region" description="Helical" evidence="5">
    <location>
        <begin position="572"/>
        <end position="595"/>
    </location>
</feature>
<evidence type="ECO:0000256" key="4">
    <source>
        <dbReference type="ARBA" id="ARBA00023136"/>
    </source>
</evidence>
<feature type="transmembrane region" description="Helical" evidence="5">
    <location>
        <begin position="478"/>
        <end position="497"/>
    </location>
</feature>
<dbReference type="GO" id="GO:0009977">
    <property type="term" value="F:proton motive force dependent protein transmembrane transporter activity"/>
    <property type="evidence" value="ECO:0007669"/>
    <property type="project" value="TreeGrafter"/>
</dbReference>